<comment type="caution">
    <text evidence="1">The sequence shown here is derived from an EMBL/GenBank/DDBJ whole genome shotgun (WGS) entry which is preliminary data.</text>
</comment>
<accession>A0A8T3AU94</accession>
<keyword evidence="2" id="KW-1185">Reference proteome</keyword>
<evidence type="ECO:0000313" key="1">
    <source>
        <dbReference type="EMBL" id="KAI0499634.1"/>
    </source>
</evidence>
<reference evidence="1" key="1">
    <citation type="journal article" date="2022" name="Front. Genet.">
        <title>Chromosome-Scale Assembly of the Dendrobium nobile Genome Provides Insights Into the Molecular Mechanism of the Biosynthesis of the Medicinal Active Ingredient of Dendrobium.</title>
        <authorList>
            <person name="Xu Q."/>
            <person name="Niu S.-C."/>
            <person name="Li K.-L."/>
            <person name="Zheng P.-J."/>
            <person name="Zhang X.-J."/>
            <person name="Jia Y."/>
            <person name="Liu Y."/>
            <person name="Niu Y.-X."/>
            <person name="Yu L.-H."/>
            <person name="Chen D.-F."/>
            <person name="Zhang G.-Q."/>
        </authorList>
    </citation>
    <scope>NUCLEOTIDE SEQUENCE</scope>
    <source>
        <tissue evidence="1">Leaf</tissue>
    </source>
</reference>
<organism evidence="1 2">
    <name type="scientific">Dendrobium nobile</name>
    <name type="common">Orchid</name>
    <dbReference type="NCBI Taxonomy" id="94219"/>
    <lineage>
        <taxon>Eukaryota</taxon>
        <taxon>Viridiplantae</taxon>
        <taxon>Streptophyta</taxon>
        <taxon>Embryophyta</taxon>
        <taxon>Tracheophyta</taxon>
        <taxon>Spermatophyta</taxon>
        <taxon>Magnoliopsida</taxon>
        <taxon>Liliopsida</taxon>
        <taxon>Asparagales</taxon>
        <taxon>Orchidaceae</taxon>
        <taxon>Epidendroideae</taxon>
        <taxon>Malaxideae</taxon>
        <taxon>Dendrobiinae</taxon>
        <taxon>Dendrobium</taxon>
    </lineage>
</organism>
<dbReference type="EMBL" id="JAGYWB010000013">
    <property type="protein sequence ID" value="KAI0499634.1"/>
    <property type="molecule type" value="Genomic_DNA"/>
</dbReference>
<dbReference type="AlphaFoldDB" id="A0A8T3AU94"/>
<name>A0A8T3AU94_DENNO</name>
<protein>
    <submittedName>
        <fullName evidence="1">Uncharacterized protein</fullName>
    </submittedName>
</protein>
<sequence>MVKIEPSDYDNIWRGSTSTIKKEREDNQTTKCGGINCRTFFRIKTAVQTQNHDSRKKFTKSKEVFRLHDPLQYLLLEDSKGKILIFRGIIEWIPVFDQSLKTILRSRNQMEKARAKATGNERVDIEN</sequence>
<gene>
    <name evidence="1" type="ORF">KFK09_017842</name>
</gene>
<dbReference type="Proteomes" id="UP000829196">
    <property type="component" value="Unassembled WGS sequence"/>
</dbReference>
<proteinExistence type="predicted"/>
<evidence type="ECO:0000313" key="2">
    <source>
        <dbReference type="Proteomes" id="UP000829196"/>
    </source>
</evidence>